<keyword evidence="2" id="KW-0472">Membrane</keyword>
<proteinExistence type="predicted"/>
<evidence type="ECO:0000256" key="2">
    <source>
        <dbReference type="SAM" id="Phobius"/>
    </source>
</evidence>
<reference evidence="4" key="2">
    <citation type="submission" date="2015-01" db="EMBL/GenBank/DDBJ databases">
        <title>Evolutionary Origins and Diversification of the Mycorrhizal Mutualists.</title>
        <authorList>
            <consortium name="DOE Joint Genome Institute"/>
            <consortium name="Mycorrhizal Genomics Consortium"/>
            <person name="Kohler A."/>
            <person name="Kuo A."/>
            <person name="Nagy L.G."/>
            <person name="Floudas D."/>
            <person name="Copeland A."/>
            <person name="Barry K.W."/>
            <person name="Cichocki N."/>
            <person name="Veneault-Fourrey C."/>
            <person name="LaButti K."/>
            <person name="Lindquist E.A."/>
            <person name="Lipzen A."/>
            <person name="Lundell T."/>
            <person name="Morin E."/>
            <person name="Murat C."/>
            <person name="Riley R."/>
            <person name="Ohm R."/>
            <person name="Sun H."/>
            <person name="Tunlid A."/>
            <person name="Henrissat B."/>
            <person name="Grigoriev I.V."/>
            <person name="Hibbett D.S."/>
            <person name="Martin F."/>
        </authorList>
    </citation>
    <scope>NUCLEOTIDE SEQUENCE [LARGE SCALE GENOMIC DNA]</scope>
    <source>
        <strain evidence="4">h7</strain>
    </source>
</reference>
<feature type="transmembrane region" description="Helical" evidence="2">
    <location>
        <begin position="332"/>
        <end position="351"/>
    </location>
</feature>
<feature type="transmembrane region" description="Helical" evidence="2">
    <location>
        <begin position="555"/>
        <end position="578"/>
    </location>
</feature>
<evidence type="ECO:0000256" key="1">
    <source>
        <dbReference type="SAM" id="MobiDB-lite"/>
    </source>
</evidence>
<accession>A0A0C3CIU9</accession>
<sequence length="685" mass="76529">MSLVSQPDPSACSDEQQNLEVQDKIASEQDNETQNVGVNQYNTREHPPFVKPQAERKSANHDLIDTSGIALPSNELDEPPPASQKEPTTHAIHGDEENGYVTAISATKEPALSIEILIDSDYFESHDDGDLSSVVLADKGKGVSDFIELVGIHLDKGDNVDPELEGGDGMTKYEPGPSRIDFHDHGAMSSIPLESFKPTKTTDFNDGLPYNPTLPRPRLSWHPKISPYRFIVFSIPLAIGTVKAVLSLKGSVTTPITLEWISGVVIFLVLFLLGSYETRRDIPKYLSLLFKPDCVDLVWYLAAKLSIERPEYLSNERDLEFDPGAFVTSYRILVSTAVAFLGSLKTIFTFSNFFTDAIWMEWLLAAFVSSLIYLVGLYENNSLGLWSSFFRDDRSNFMHTESVTSVPIIALFLVVYSTQVLPGVKRITPNYFEEYARNQLPMGPTLSKGTLKEAHLVVVTYIPSIILFFCFLGPLIFYLRVPILASTFMLPAVIRRHTGRFVEAVGRLSQRRPIDRIIYHFVAFGQLLLFVGWNDWIFLFVYFVNSIAEREAGDVLLVIQILLYPATVTVLVYTWIIAATGRLGETRWWPSRDRLSRLVPPSITNATMTKFIQRQVKALRGLCPPGPSAAITILIGITSLGFLMFASLVVYGVVVPFEELGLVHYAVVSLIVPLSTISALLFWVK</sequence>
<feature type="transmembrane region" description="Helical" evidence="2">
    <location>
        <begin position="454"/>
        <end position="479"/>
    </location>
</feature>
<dbReference type="EMBL" id="KN831775">
    <property type="protein sequence ID" value="KIM43591.1"/>
    <property type="molecule type" value="Genomic_DNA"/>
</dbReference>
<keyword evidence="4" id="KW-1185">Reference proteome</keyword>
<reference evidence="3 4" key="1">
    <citation type="submission" date="2014-04" db="EMBL/GenBank/DDBJ databases">
        <authorList>
            <consortium name="DOE Joint Genome Institute"/>
            <person name="Kuo A."/>
            <person name="Gay G."/>
            <person name="Dore J."/>
            <person name="Kohler A."/>
            <person name="Nagy L.G."/>
            <person name="Floudas D."/>
            <person name="Copeland A."/>
            <person name="Barry K.W."/>
            <person name="Cichocki N."/>
            <person name="Veneault-Fourrey C."/>
            <person name="LaButti K."/>
            <person name="Lindquist E.A."/>
            <person name="Lipzen A."/>
            <person name="Lundell T."/>
            <person name="Morin E."/>
            <person name="Murat C."/>
            <person name="Sun H."/>
            <person name="Tunlid A."/>
            <person name="Henrissat B."/>
            <person name="Grigoriev I.V."/>
            <person name="Hibbett D.S."/>
            <person name="Martin F."/>
            <person name="Nordberg H.P."/>
            <person name="Cantor M.N."/>
            <person name="Hua S.X."/>
        </authorList>
    </citation>
    <scope>NUCLEOTIDE SEQUENCE [LARGE SCALE GENOMIC DNA]</scope>
    <source>
        <strain evidence="4">h7</strain>
    </source>
</reference>
<organism evidence="3 4">
    <name type="scientific">Hebeloma cylindrosporum</name>
    <dbReference type="NCBI Taxonomy" id="76867"/>
    <lineage>
        <taxon>Eukaryota</taxon>
        <taxon>Fungi</taxon>
        <taxon>Dikarya</taxon>
        <taxon>Basidiomycota</taxon>
        <taxon>Agaricomycotina</taxon>
        <taxon>Agaricomycetes</taxon>
        <taxon>Agaricomycetidae</taxon>
        <taxon>Agaricales</taxon>
        <taxon>Agaricineae</taxon>
        <taxon>Hymenogastraceae</taxon>
        <taxon>Hebeloma</taxon>
    </lineage>
</organism>
<feature type="transmembrane region" description="Helical" evidence="2">
    <location>
        <begin position="629"/>
        <end position="651"/>
    </location>
</feature>
<feature type="region of interest" description="Disordered" evidence="1">
    <location>
        <begin position="25"/>
        <end position="92"/>
    </location>
</feature>
<keyword evidence="2" id="KW-1133">Transmembrane helix</keyword>
<dbReference type="AlphaFoldDB" id="A0A0C3CIU9"/>
<feature type="transmembrane region" description="Helical" evidence="2">
    <location>
        <begin position="397"/>
        <end position="416"/>
    </location>
</feature>
<feature type="compositionally biased region" description="Basic and acidic residues" evidence="1">
    <location>
        <begin position="43"/>
        <end position="64"/>
    </location>
</feature>
<dbReference type="Proteomes" id="UP000053424">
    <property type="component" value="Unassembled WGS sequence"/>
</dbReference>
<feature type="transmembrane region" description="Helical" evidence="2">
    <location>
        <begin position="517"/>
        <end position="543"/>
    </location>
</feature>
<gene>
    <name evidence="3" type="ORF">M413DRAFT_25929</name>
</gene>
<protein>
    <submittedName>
        <fullName evidence="3">Uncharacterized protein</fullName>
    </submittedName>
</protein>
<feature type="compositionally biased region" description="Polar residues" evidence="1">
    <location>
        <begin position="32"/>
        <end position="42"/>
    </location>
</feature>
<feature type="transmembrane region" description="Helical" evidence="2">
    <location>
        <begin position="357"/>
        <end position="376"/>
    </location>
</feature>
<dbReference type="OrthoDB" id="3268450at2759"/>
<name>A0A0C3CIU9_HEBCY</name>
<keyword evidence="2" id="KW-0812">Transmembrane</keyword>
<dbReference type="HOGENOM" id="CLU_401725_0_0_1"/>
<feature type="transmembrane region" description="Helical" evidence="2">
    <location>
        <begin position="258"/>
        <end position="276"/>
    </location>
</feature>
<evidence type="ECO:0000313" key="4">
    <source>
        <dbReference type="Proteomes" id="UP000053424"/>
    </source>
</evidence>
<evidence type="ECO:0000313" key="3">
    <source>
        <dbReference type="EMBL" id="KIM43591.1"/>
    </source>
</evidence>
<feature type="transmembrane region" description="Helical" evidence="2">
    <location>
        <begin position="663"/>
        <end position="684"/>
    </location>
</feature>